<protein>
    <recommendedName>
        <fullName evidence="1">Polysaccharide pyruvyl transferase domain-containing protein</fullName>
    </recommendedName>
</protein>
<dbReference type="PANTHER" id="PTHR36836">
    <property type="entry name" value="COLANIC ACID BIOSYNTHESIS PROTEIN WCAK"/>
    <property type="match status" value="1"/>
</dbReference>
<dbReference type="AlphaFoldDB" id="A0A1F6MAA1"/>
<evidence type="ECO:0000259" key="1">
    <source>
        <dbReference type="Pfam" id="PF04230"/>
    </source>
</evidence>
<accession>A0A1F6MAA1</accession>
<comment type="caution">
    <text evidence="2">The sequence shown here is derived from an EMBL/GenBank/DDBJ whole genome shotgun (WGS) entry which is preliminary data.</text>
</comment>
<organism evidence="2 3">
    <name type="scientific">Candidatus Magasanikbacteria bacterium RIFCSPHIGHO2_02_FULL_47_14</name>
    <dbReference type="NCBI Taxonomy" id="1798680"/>
    <lineage>
        <taxon>Bacteria</taxon>
        <taxon>Candidatus Magasanikiibacteriota</taxon>
    </lineage>
</organism>
<reference evidence="2 3" key="1">
    <citation type="journal article" date="2016" name="Nat. Commun.">
        <title>Thousands of microbial genomes shed light on interconnected biogeochemical processes in an aquifer system.</title>
        <authorList>
            <person name="Anantharaman K."/>
            <person name="Brown C.T."/>
            <person name="Hug L.A."/>
            <person name="Sharon I."/>
            <person name="Castelle C.J."/>
            <person name="Probst A.J."/>
            <person name="Thomas B.C."/>
            <person name="Singh A."/>
            <person name="Wilkins M.J."/>
            <person name="Karaoz U."/>
            <person name="Brodie E.L."/>
            <person name="Williams K.H."/>
            <person name="Hubbard S.S."/>
            <person name="Banfield J.F."/>
        </authorList>
    </citation>
    <scope>NUCLEOTIDE SEQUENCE [LARGE SCALE GENOMIC DNA]</scope>
</reference>
<gene>
    <name evidence="2" type="ORF">A3J66_03105</name>
</gene>
<dbReference type="Proteomes" id="UP000176282">
    <property type="component" value="Unassembled WGS sequence"/>
</dbReference>
<dbReference type="Pfam" id="PF04230">
    <property type="entry name" value="PS_pyruv_trans"/>
    <property type="match status" value="1"/>
</dbReference>
<evidence type="ECO:0000313" key="2">
    <source>
        <dbReference type="EMBL" id="OGH68556.1"/>
    </source>
</evidence>
<dbReference type="InterPro" id="IPR007345">
    <property type="entry name" value="Polysacch_pyruvyl_Trfase"/>
</dbReference>
<evidence type="ECO:0000313" key="3">
    <source>
        <dbReference type="Proteomes" id="UP000176282"/>
    </source>
</evidence>
<proteinExistence type="predicted"/>
<dbReference type="EMBL" id="MFQB01000012">
    <property type="protein sequence ID" value="OGH68556.1"/>
    <property type="molecule type" value="Genomic_DNA"/>
</dbReference>
<name>A0A1F6MAA1_9BACT</name>
<dbReference type="PANTHER" id="PTHR36836:SF1">
    <property type="entry name" value="COLANIC ACID BIOSYNTHESIS PROTEIN WCAK"/>
    <property type="match status" value="1"/>
</dbReference>
<dbReference type="STRING" id="1798680.A3J66_03105"/>
<feature type="domain" description="Polysaccharide pyruvyl transferase" evidence="1">
    <location>
        <begin position="38"/>
        <end position="273"/>
    </location>
</feature>
<sequence>MALNIFHCYANDNNLGDVGSAEGIKYLIREHIDTQAAFEDFFIAYQDFDSATIARVNRDFDCVVVGGGGLYWPYAKKTLLRLSYRALKGIKKPIFLYGVGLNYEAKDEKRYKRMMKKIQHLHDYVTLSSVRDVMSQMELASKGIPTDLVPCPSMFLSPIPFELAFTEKKKIGFVLVPLSRLSTLAAQNYIRTLVATISVLHTEYACYLIAHTKQVTDSYLSLRQRVDIPLLFSSSAQQLMGAYSQMDYLVGSRGHMGIFALGAGKPFLNISYNIKCDAFVDMVGYPSLFSVALQDITPEVLLSLFAELQGDENTVRTLLSKKRAEYLEKNIYFLKKMSQLIT</sequence>